<gene>
    <name evidence="2" type="ORF">P8C59_009149</name>
</gene>
<organism evidence="2 3">
    <name type="scientific">Phyllachora maydis</name>
    <dbReference type="NCBI Taxonomy" id="1825666"/>
    <lineage>
        <taxon>Eukaryota</taxon>
        <taxon>Fungi</taxon>
        <taxon>Dikarya</taxon>
        <taxon>Ascomycota</taxon>
        <taxon>Pezizomycotina</taxon>
        <taxon>Sordariomycetes</taxon>
        <taxon>Sordariomycetidae</taxon>
        <taxon>Phyllachorales</taxon>
        <taxon>Phyllachoraceae</taxon>
        <taxon>Phyllachora</taxon>
    </lineage>
</organism>
<reference evidence="2" key="1">
    <citation type="journal article" date="2023" name="Mol. Plant Microbe Interact.">
        <title>Elucidating the Obligate Nature and Biological Capacity of an Invasive Fungal Corn Pathogen.</title>
        <authorList>
            <person name="MacCready J.S."/>
            <person name="Roggenkamp E.M."/>
            <person name="Gdanetz K."/>
            <person name="Chilvers M.I."/>
        </authorList>
    </citation>
    <scope>NUCLEOTIDE SEQUENCE</scope>
    <source>
        <strain evidence="2">PM02</strain>
    </source>
</reference>
<dbReference type="Pfam" id="PF07426">
    <property type="entry name" value="Dynactin_p22"/>
    <property type="match status" value="1"/>
</dbReference>
<evidence type="ECO:0000256" key="1">
    <source>
        <dbReference type="SAM" id="MobiDB-lite"/>
    </source>
</evidence>
<dbReference type="GO" id="GO:0005869">
    <property type="term" value="C:dynactin complex"/>
    <property type="evidence" value="ECO:0007669"/>
    <property type="project" value="InterPro"/>
</dbReference>
<keyword evidence="3" id="KW-1185">Reference proteome</keyword>
<dbReference type="GO" id="GO:0061640">
    <property type="term" value="P:cytoskeleton-dependent cytokinesis"/>
    <property type="evidence" value="ECO:0007669"/>
    <property type="project" value="InterPro"/>
</dbReference>
<evidence type="ECO:0000313" key="2">
    <source>
        <dbReference type="EMBL" id="KAK2074984.1"/>
    </source>
</evidence>
<name>A0AAD9MFB6_9PEZI</name>
<dbReference type="Proteomes" id="UP001217918">
    <property type="component" value="Unassembled WGS sequence"/>
</dbReference>
<feature type="region of interest" description="Disordered" evidence="1">
    <location>
        <begin position="191"/>
        <end position="237"/>
    </location>
</feature>
<evidence type="ECO:0000313" key="3">
    <source>
        <dbReference type="Proteomes" id="UP001217918"/>
    </source>
</evidence>
<sequence length="237" mass="25587">MENTLDNTALSTISLLEVRLRRVEHLLYGAQTVPTTPPKQSAVDTLANLEARLASILRRIRPYAELLKIYNAYPSLFQPPAPAAIPTQLGPEAVRATVLAYAAAFPSTASALVAATADTPVPDLALSTGLVALRPRLQAVAALQRAQAAEVAALRARGEKVLRAWYAGRVLRYGSFVAKVEGRVEGLEALVRRKEKASTREKEEEKAGTREGEEEKASTGEAEKASTREEEVEKAST</sequence>
<dbReference type="EMBL" id="JAQQPM010000009">
    <property type="protein sequence ID" value="KAK2074984.1"/>
    <property type="molecule type" value="Genomic_DNA"/>
</dbReference>
<dbReference type="AlphaFoldDB" id="A0AAD9MFB6"/>
<proteinExistence type="predicted"/>
<protein>
    <submittedName>
        <fullName evidence="2">Uncharacterized protein</fullName>
    </submittedName>
</protein>
<accession>A0AAD9MFB6</accession>
<dbReference type="InterPro" id="IPR009991">
    <property type="entry name" value="DCTN3"/>
</dbReference>
<comment type="caution">
    <text evidence="2">The sequence shown here is derived from an EMBL/GenBank/DDBJ whole genome shotgun (WGS) entry which is preliminary data.</text>
</comment>